<evidence type="ECO:0000256" key="1">
    <source>
        <dbReference type="SAM" id="Phobius"/>
    </source>
</evidence>
<keyword evidence="1" id="KW-0472">Membrane</keyword>
<protein>
    <submittedName>
        <fullName evidence="2">Uncharacterized protein</fullName>
    </submittedName>
</protein>
<dbReference type="AlphaFoldDB" id="A0A182P857"/>
<evidence type="ECO:0000313" key="2">
    <source>
        <dbReference type="EnsemblMetazoa" id="AEPI003110-PA"/>
    </source>
</evidence>
<dbReference type="VEuPathDB" id="VectorBase:AEPI003110"/>
<reference evidence="2" key="2">
    <citation type="submission" date="2020-05" db="UniProtKB">
        <authorList>
            <consortium name="EnsemblMetazoa"/>
        </authorList>
    </citation>
    <scope>IDENTIFICATION</scope>
    <source>
        <strain evidence="2">Epiroticus2</strain>
    </source>
</reference>
<dbReference type="Proteomes" id="UP000075885">
    <property type="component" value="Unassembled WGS sequence"/>
</dbReference>
<keyword evidence="1" id="KW-1133">Transmembrane helix</keyword>
<name>A0A182P857_9DIPT</name>
<keyword evidence="3" id="KW-1185">Reference proteome</keyword>
<keyword evidence="1" id="KW-0812">Transmembrane</keyword>
<proteinExistence type="predicted"/>
<reference evidence="3" key="1">
    <citation type="submission" date="2013-03" db="EMBL/GenBank/DDBJ databases">
        <title>The Genome Sequence of Anopheles epiroticus epiroticus2.</title>
        <authorList>
            <consortium name="The Broad Institute Genomics Platform"/>
            <person name="Neafsey D.E."/>
            <person name="Howell P."/>
            <person name="Walker B."/>
            <person name="Young S.K."/>
            <person name="Zeng Q."/>
            <person name="Gargeya S."/>
            <person name="Fitzgerald M."/>
            <person name="Haas B."/>
            <person name="Abouelleil A."/>
            <person name="Allen A.W."/>
            <person name="Alvarado L."/>
            <person name="Arachchi H.M."/>
            <person name="Berlin A.M."/>
            <person name="Chapman S.B."/>
            <person name="Gainer-Dewar J."/>
            <person name="Goldberg J."/>
            <person name="Griggs A."/>
            <person name="Gujja S."/>
            <person name="Hansen M."/>
            <person name="Howarth C."/>
            <person name="Imamovic A."/>
            <person name="Ireland A."/>
            <person name="Larimer J."/>
            <person name="McCowan C."/>
            <person name="Murphy C."/>
            <person name="Pearson M."/>
            <person name="Poon T.W."/>
            <person name="Priest M."/>
            <person name="Roberts A."/>
            <person name="Saif S."/>
            <person name="Shea T."/>
            <person name="Sisk P."/>
            <person name="Sykes S."/>
            <person name="Wortman J."/>
            <person name="Nusbaum C."/>
            <person name="Birren B."/>
        </authorList>
    </citation>
    <scope>NUCLEOTIDE SEQUENCE [LARGE SCALE GENOMIC DNA]</scope>
    <source>
        <strain evidence="3">Epiroticus2</strain>
    </source>
</reference>
<organism evidence="2 3">
    <name type="scientific">Anopheles epiroticus</name>
    <dbReference type="NCBI Taxonomy" id="199890"/>
    <lineage>
        <taxon>Eukaryota</taxon>
        <taxon>Metazoa</taxon>
        <taxon>Ecdysozoa</taxon>
        <taxon>Arthropoda</taxon>
        <taxon>Hexapoda</taxon>
        <taxon>Insecta</taxon>
        <taxon>Pterygota</taxon>
        <taxon>Neoptera</taxon>
        <taxon>Endopterygota</taxon>
        <taxon>Diptera</taxon>
        <taxon>Nematocera</taxon>
        <taxon>Culicoidea</taxon>
        <taxon>Culicidae</taxon>
        <taxon>Anophelinae</taxon>
        <taxon>Anopheles</taxon>
    </lineage>
</organism>
<sequence>MAISSLSHNRIVGFLLVSVVPILWIGCVARVMAPDEKCEWRYRCCVQDDVNGSCKTLCPIPTIVCSPENMNKSDLQSPNKAKIQPPLNNVAEQCNEGYRRDTSVLPISWIGCVAFVMEPDEKCEWQYRCCVRDEVNGSCKTLCTTPTIVCPEEETSTSDPTRKQSPKVVLTAPCNEGYRRDHTARCRKIFEEPVYV</sequence>
<accession>A0A182P857</accession>
<feature type="transmembrane region" description="Helical" evidence="1">
    <location>
        <begin position="12"/>
        <end position="33"/>
    </location>
</feature>
<dbReference type="EnsemblMetazoa" id="AEPI003110-RA">
    <property type="protein sequence ID" value="AEPI003110-PA"/>
    <property type="gene ID" value="AEPI003110"/>
</dbReference>
<evidence type="ECO:0000313" key="3">
    <source>
        <dbReference type="Proteomes" id="UP000075885"/>
    </source>
</evidence>